<dbReference type="RefSeq" id="WP_199017736.1">
    <property type="nucleotide sequence ID" value="NZ_JAELUP010000005.1"/>
</dbReference>
<dbReference type="PANTHER" id="PTHR40446">
    <property type="entry name" value="N-ACETYLGLUCOSAMINE-1-PHOSPHODIESTER ALPHA-N-ACETYLGLUCOSAMINIDASE"/>
    <property type="match status" value="1"/>
</dbReference>
<keyword evidence="2" id="KW-0378">Hydrolase</keyword>
<name>A0A934MPA4_9BACL</name>
<protein>
    <submittedName>
        <fullName evidence="2">Phosphodiester glycosidase family protein</fullName>
    </submittedName>
</protein>
<evidence type="ECO:0000259" key="1">
    <source>
        <dbReference type="Pfam" id="PF09992"/>
    </source>
</evidence>
<dbReference type="PANTHER" id="PTHR40446:SF2">
    <property type="entry name" value="N-ACETYLGLUCOSAMINE-1-PHOSPHODIESTER ALPHA-N-ACETYLGLUCOSAMINIDASE"/>
    <property type="match status" value="1"/>
</dbReference>
<keyword evidence="3" id="KW-1185">Reference proteome</keyword>
<keyword evidence="2" id="KW-0326">Glycosidase</keyword>
<dbReference type="EMBL" id="JAELUP010000005">
    <property type="protein sequence ID" value="MBJ6360219.1"/>
    <property type="molecule type" value="Genomic_DNA"/>
</dbReference>
<dbReference type="GO" id="GO:0016798">
    <property type="term" value="F:hydrolase activity, acting on glycosyl bonds"/>
    <property type="evidence" value="ECO:0007669"/>
    <property type="project" value="UniProtKB-KW"/>
</dbReference>
<organism evidence="2 3">
    <name type="scientific">Paenibacillus roseus</name>
    <dbReference type="NCBI Taxonomy" id="2798579"/>
    <lineage>
        <taxon>Bacteria</taxon>
        <taxon>Bacillati</taxon>
        <taxon>Bacillota</taxon>
        <taxon>Bacilli</taxon>
        <taxon>Bacillales</taxon>
        <taxon>Paenibacillaceae</taxon>
        <taxon>Paenibacillus</taxon>
    </lineage>
</organism>
<reference evidence="2" key="1">
    <citation type="submission" date="2020-12" db="EMBL/GenBank/DDBJ databases">
        <authorList>
            <person name="Huq M.A."/>
        </authorList>
    </citation>
    <scope>NUCLEOTIDE SEQUENCE</scope>
    <source>
        <strain evidence="2">MAHUQ-46</strain>
    </source>
</reference>
<proteinExistence type="predicted"/>
<dbReference type="Pfam" id="PF09992">
    <property type="entry name" value="NAGPA"/>
    <property type="match status" value="1"/>
</dbReference>
<sequence length="358" mass="38832">MMINVKSINRLGLLACAPFAGMLIWLLWFPVTVELSSAAFPDPPAYTTEPINSGSTAMGEKLDEANGIASSISTSMKKTAWLYNETNRNVSAIAKTASKQAEKPLRIYDNRISSKLGKPAQTLDTDRMRAQLFYINAENFKGYALKVRLKSGDAMSMTLGNDKYGGAETTLAAVQRMNAAAGINAGGFADQKGSRYPLSTTIVDGEYVNGFEPSFSDLFFVGINKDLKLVGNKYNSRAQLDKEQAQFGASFVPILLKDGSKQTIPPKWQTSPKRAARTVIANYKDDQLLFLVTDAADERGNSGASLAELQILLQRYGAINAYNLDGGGSSTLVFNGKVINKPSDGTLRKLATNFLLFS</sequence>
<comment type="caution">
    <text evidence="2">The sequence shown here is derived from an EMBL/GenBank/DDBJ whole genome shotgun (WGS) entry which is preliminary data.</text>
</comment>
<feature type="domain" description="Phosphodiester glycosidase" evidence="1">
    <location>
        <begin position="178"/>
        <end position="356"/>
    </location>
</feature>
<dbReference type="Proteomes" id="UP000640274">
    <property type="component" value="Unassembled WGS sequence"/>
</dbReference>
<evidence type="ECO:0000313" key="3">
    <source>
        <dbReference type="Proteomes" id="UP000640274"/>
    </source>
</evidence>
<evidence type="ECO:0000313" key="2">
    <source>
        <dbReference type="EMBL" id="MBJ6360219.1"/>
    </source>
</evidence>
<gene>
    <name evidence="2" type="ORF">JFN88_02645</name>
</gene>
<accession>A0A934MPA4</accession>
<dbReference type="InterPro" id="IPR018711">
    <property type="entry name" value="NAGPA"/>
</dbReference>
<dbReference type="AlphaFoldDB" id="A0A934MPA4"/>